<dbReference type="GO" id="GO:0005524">
    <property type="term" value="F:ATP binding"/>
    <property type="evidence" value="ECO:0007669"/>
    <property type="project" value="UniProtKB-KW"/>
</dbReference>
<dbReference type="AlphaFoldDB" id="A0A6H0KTY3"/>
<dbReference type="KEGG" id="bfc:BacF7301_23330"/>
<sequence length="332" mass="37688">MERKLTIRNFGAITSADIVLKDLNIFIGEQGAGKSTVAKLITLFENYENQPSEKESDSLMTKFAEFNIISYFNPDSYINYTSGKGSITYEEGSFRFNLLTNPVNHNLYIPAERFFISTFSRSIATLVLAKAPIPLTLLEFASLYEKAKNQFANYQIPIFNMIFQVRETSENLVLIDHDKVIPFKDASSGIQSVIPLLMVIDYITKEQPNTHFVIEEPELNLFPETQVNLLHHMVDKCRQLTVTTHSPYLLSALNNMIEAGNILKLHPEKEEEIAAVIPKECWVDFDRITAYKIENGTIVSILDEEFAIIVADQIDATSDEQSRIFSALLDLE</sequence>
<keyword evidence="3" id="KW-1185">Reference proteome</keyword>
<dbReference type="PANTHER" id="PTHR43581">
    <property type="entry name" value="ATP/GTP PHOSPHATASE"/>
    <property type="match status" value="1"/>
</dbReference>
<dbReference type="PANTHER" id="PTHR43581:SF3">
    <property type="entry name" value="AAA+ ATPASE DOMAIN-CONTAINING PROTEIN"/>
    <property type="match status" value="1"/>
</dbReference>
<name>A0A6H0KTY3_9BACE</name>
<dbReference type="SUPFAM" id="SSF52540">
    <property type="entry name" value="P-loop containing nucleoside triphosphate hydrolases"/>
    <property type="match status" value="1"/>
</dbReference>
<dbReference type="InterPro" id="IPR027417">
    <property type="entry name" value="P-loop_NTPase"/>
</dbReference>
<dbReference type="InterPro" id="IPR051396">
    <property type="entry name" value="Bact_Antivir_Def_Nuclease"/>
</dbReference>
<reference evidence="2 3" key="1">
    <citation type="submission" date="2020-03" db="EMBL/GenBank/DDBJ databases">
        <title>Genomic analysis of Bacteroides faecium CBA7301.</title>
        <authorList>
            <person name="Kim J."/>
            <person name="Roh S.W."/>
        </authorList>
    </citation>
    <scope>NUCLEOTIDE SEQUENCE [LARGE SCALE GENOMIC DNA]</scope>
    <source>
        <strain evidence="2 3">CBA7301</strain>
    </source>
</reference>
<dbReference type="Proteomes" id="UP000501780">
    <property type="component" value="Chromosome"/>
</dbReference>
<gene>
    <name evidence="2" type="ORF">BacF7301_23330</name>
</gene>
<dbReference type="InterPro" id="IPR041685">
    <property type="entry name" value="AAA_GajA/Old/RecF-like"/>
</dbReference>
<proteinExistence type="predicted"/>
<evidence type="ECO:0000259" key="1">
    <source>
        <dbReference type="Pfam" id="PF13175"/>
    </source>
</evidence>
<feature type="domain" description="Endonuclease GajA/Old nuclease/RecF-like AAA" evidence="1">
    <location>
        <begin position="3"/>
        <end position="78"/>
    </location>
</feature>
<dbReference type="EMBL" id="CP050831">
    <property type="protein sequence ID" value="QIU96906.1"/>
    <property type="molecule type" value="Genomic_DNA"/>
</dbReference>
<dbReference type="Gene3D" id="3.40.50.300">
    <property type="entry name" value="P-loop containing nucleotide triphosphate hydrolases"/>
    <property type="match status" value="2"/>
</dbReference>
<protein>
    <submittedName>
        <fullName evidence="2">ATP-binding protein</fullName>
    </submittedName>
</protein>
<dbReference type="RefSeq" id="WP_167966612.1">
    <property type="nucleotide sequence ID" value="NZ_CP050831.1"/>
</dbReference>
<dbReference type="Pfam" id="PF13175">
    <property type="entry name" value="AAA_15"/>
    <property type="match status" value="2"/>
</dbReference>
<evidence type="ECO:0000313" key="3">
    <source>
        <dbReference type="Proteomes" id="UP000501780"/>
    </source>
</evidence>
<accession>A0A6H0KTY3</accession>
<organism evidence="2 3">
    <name type="scientific">Bacteroides faecium</name>
    <dbReference type="NCBI Taxonomy" id="2715212"/>
    <lineage>
        <taxon>Bacteria</taxon>
        <taxon>Pseudomonadati</taxon>
        <taxon>Bacteroidota</taxon>
        <taxon>Bacteroidia</taxon>
        <taxon>Bacteroidales</taxon>
        <taxon>Bacteroidaceae</taxon>
        <taxon>Bacteroides</taxon>
    </lineage>
</organism>
<keyword evidence="2" id="KW-0067">ATP-binding</keyword>
<keyword evidence="2" id="KW-0547">Nucleotide-binding</keyword>
<feature type="domain" description="Endonuclease GajA/Old nuclease/RecF-like AAA" evidence="1">
    <location>
        <begin position="156"/>
        <end position="249"/>
    </location>
</feature>
<evidence type="ECO:0000313" key="2">
    <source>
        <dbReference type="EMBL" id="QIU96906.1"/>
    </source>
</evidence>